<accession>A0A507D6T0</accession>
<comment type="caution">
    <text evidence="1">The sequence shown here is derived from an EMBL/GenBank/DDBJ whole genome shotgun (WGS) entry which is preliminary data.</text>
</comment>
<name>A0A507D6T0_9FUNG</name>
<protein>
    <submittedName>
        <fullName evidence="1">Uncharacterized protein</fullName>
    </submittedName>
</protein>
<dbReference type="AlphaFoldDB" id="A0A507D6T0"/>
<sequence length="62" mass="7280">MQDMSNMTEQQWLHSLNISSNPFQTVLGMPREGSTGFCRWLRKSSSKIALRWERGYPERTDC</sequence>
<evidence type="ECO:0000313" key="2">
    <source>
        <dbReference type="Proteomes" id="UP000320333"/>
    </source>
</evidence>
<gene>
    <name evidence="1" type="ORF">CcCBS67573_g10272</name>
</gene>
<evidence type="ECO:0000313" key="1">
    <source>
        <dbReference type="EMBL" id="TPX47204.1"/>
    </source>
</evidence>
<reference evidence="1 2" key="1">
    <citation type="journal article" date="2019" name="Sci. Rep.">
        <title>Comparative genomics of chytrid fungi reveal insights into the obligate biotrophic and pathogenic lifestyle of Synchytrium endobioticum.</title>
        <authorList>
            <person name="van de Vossenberg B.T.L.H."/>
            <person name="Warris S."/>
            <person name="Nguyen H.D.T."/>
            <person name="van Gent-Pelzer M.P.E."/>
            <person name="Joly D.L."/>
            <person name="van de Geest H.C."/>
            <person name="Bonants P.J.M."/>
            <person name="Smith D.S."/>
            <person name="Levesque C.A."/>
            <person name="van der Lee T.A.J."/>
        </authorList>
    </citation>
    <scope>NUCLEOTIDE SEQUENCE [LARGE SCALE GENOMIC DNA]</scope>
    <source>
        <strain evidence="1 2">CBS 675.73</strain>
    </source>
</reference>
<organism evidence="1 2">
    <name type="scientific">Chytriomyces confervae</name>
    <dbReference type="NCBI Taxonomy" id="246404"/>
    <lineage>
        <taxon>Eukaryota</taxon>
        <taxon>Fungi</taxon>
        <taxon>Fungi incertae sedis</taxon>
        <taxon>Chytridiomycota</taxon>
        <taxon>Chytridiomycota incertae sedis</taxon>
        <taxon>Chytridiomycetes</taxon>
        <taxon>Chytridiales</taxon>
        <taxon>Chytriomycetaceae</taxon>
        <taxon>Chytriomyces</taxon>
    </lineage>
</organism>
<proteinExistence type="predicted"/>
<dbReference type="Proteomes" id="UP000320333">
    <property type="component" value="Unassembled WGS sequence"/>
</dbReference>
<dbReference type="EMBL" id="QEAP01001323">
    <property type="protein sequence ID" value="TPX47204.1"/>
    <property type="molecule type" value="Genomic_DNA"/>
</dbReference>
<keyword evidence="2" id="KW-1185">Reference proteome</keyword>